<sequence>MPSSCARWWARVANLFPTEEAAVEGAETLDTSVSFGRSFRFDWDAGEFALTPTGRIAGAEGAGAWLEWCAKALQTERYRYLVYSRGYGQEFDSLIGSGLSRAAVESEIARIATETLMADPRTASVGSFSYEWERDRCLFTCEVTSVRDETGTLQGSVVNVG</sequence>
<protein>
    <submittedName>
        <fullName evidence="1">DUF2634 domain-containing protein</fullName>
    </submittedName>
</protein>
<evidence type="ECO:0000313" key="1">
    <source>
        <dbReference type="EMBL" id="MBB6689868.1"/>
    </source>
</evidence>
<dbReference type="AlphaFoldDB" id="A0A841TRX6"/>
<dbReference type="Proteomes" id="UP000553776">
    <property type="component" value="Unassembled WGS sequence"/>
</dbReference>
<keyword evidence="2" id="KW-1185">Reference proteome</keyword>
<evidence type="ECO:0000313" key="2">
    <source>
        <dbReference type="Proteomes" id="UP000553776"/>
    </source>
</evidence>
<accession>A0A841TRX6</accession>
<comment type="caution">
    <text evidence="1">The sequence shown here is derived from an EMBL/GenBank/DDBJ whole genome shotgun (WGS) entry which is preliminary data.</text>
</comment>
<dbReference type="Pfam" id="PF10934">
    <property type="entry name" value="Sheath_initiator"/>
    <property type="match status" value="1"/>
</dbReference>
<proteinExistence type="predicted"/>
<dbReference type="EMBL" id="JACJVR010000002">
    <property type="protein sequence ID" value="MBB6689868.1"/>
    <property type="molecule type" value="Genomic_DNA"/>
</dbReference>
<name>A0A841TRX6_9BACL</name>
<organism evidence="1 2">
    <name type="scientific">Cohnella xylanilytica</name>
    <dbReference type="NCBI Taxonomy" id="557555"/>
    <lineage>
        <taxon>Bacteria</taxon>
        <taxon>Bacillati</taxon>
        <taxon>Bacillota</taxon>
        <taxon>Bacilli</taxon>
        <taxon>Bacillales</taxon>
        <taxon>Paenibacillaceae</taxon>
        <taxon>Cohnella</taxon>
    </lineage>
</organism>
<dbReference type="InterPro" id="IPR020288">
    <property type="entry name" value="Sheath_initiator"/>
</dbReference>
<gene>
    <name evidence="1" type="ORF">H7B90_00490</name>
</gene>
<reference evidence="1 2" key="1">
    <citation type="submission" date="2020-08" db="EMBL/GenBank/DDBJ databases">
        <title>Cohnella phylogeny.</title>
        <authorList>
            <person name="Dunlap C."/>
        </authorList>
    </citation>
    <scope>NUCLEOTIDE SEQUENCE [LARGE SCALE GENOMIC DNA]</scope>
    <source>
        <strain evidence="1 2">DSM 25239</strain>
    </source>
</reference>